<dbReference type="UniPathway" id="UPA00098">
    <property type="reaction ID" value="UER00361"/>
</dbReference>
<keyword evidence="6 13" id="KW-0641">Proline biosynthesis</keyword>
<name>A0A670ZW32_PSETE</name>
<evidence type="ECO:0000259" key="15">
    <source>
        <dbReference type="Pfam" id="PF03807"/>
    </source>
</evidence>
<evidence type="ECO:0000259" key="16">
    <source>
        <dbReference type="Pfam" id="PF14748"/>
    </source>
</evidence>
<evidence type="ECO:0000256" key="8">
    <source>
        <dbReference type="ARBA" id="ARBA00023002"/>
    </source>
</evidence>
<dbReference type="AlphaFoldDB" id="A0A670ZW32"/>
<dbReference type="FunFam" id="3.40.50.720:FF:000367">
    <property type="entry name" value="Pyrroline-5-carboxylate reductase"/>
    <property type="match status" value="1"/>
</dbReference>
<sequence>MEAPLREVRVGFIGAGRMASAVARAMLLAGSTVLQRPEALSLRDNPGGRGSRWHPKVVGIQAEATKRGLPGSGPDRKHPTRQKSLFEFQRHLGSQAQAEPADRFNPANPRDGSPSRSGVPWPKTEYWRSDGEVQAVNILASAPSSRNLDKFQSFACRTTHCNLEVLEKCSFVFLATKPHILPAVLREIGPAVTASHVLVSMAAGVPLRTLEELLPAGTRVLRMMPNLPCEVRSGAILLSRGSSVGEEEVSVLKTLLAACGLCEEAPESYIDIHTALSGSGVAYVYMFAEALAEGAVKMGMPGPLANRIAAQTLLGAAKMMLETGDHPAVLRSAVCTPGGTTIHALHELEKGSLRATVMNAVEAATSRARELGNR</sequence>
<dbReference type="GO" id="GO:0004735">
    <property type="term" value="F:pyrroline-5-carboxylate reductase activity"/>
    <property type="evidence" value="ECO:0007669"/>
    <property type="project" value="UniProtKB-EC"/>
</dbReference>
<feature type="domain" description="Pyrroline-5-carboxylate reductase catalytic N-terminal" evidence="15">
    <location>
        <begin position="140"/>
        <end position="204"/>
    </location>
</feature>
<evidence type="ECO:0000256" key="5">
    <source>
        <dbReference type="ARBA" id="ARBA00022605"/>
    </source>
</evidence>
<organism evidence="17 18">
    <name type="scientific">Pseudonaja textilis</name>
    <name type="common">Eastern brown snake</name>
    <dbReference type="NCBI Taxonomy" id="8673"/>
    <lineage>
        <taxon>Eukaryota</taxon>
        <taxon>Metazoa</taxon>
        <taxon>Chordata</taxon>
        <taxon>Craniata</taxon>
        <taxon>Vertebrata</taxon>
        <taxon>Euteleostomi</taxon>
        <taxon>Lepidosauria</taxon>
        <taxon>Squamata</taxon>
        <taxon>Bifurcata</taxon>
        <taxon>Unidentata</taxon>
        <taxon>Episquamata</taxon>
        <taxon>Toxicofera</taxon>
        <taxon>Serpentes</taxon>
        <taxon>Colubroidea</taxon>
        <taxon>Elapidae</taxon>
        <taxon>Hydrophiinae</taxon>
        <taxon>Pseudonaja</taxon>
    </lineage>
</organism>
<dbReference type="GO" id="GO:0055129">
    <property type="term" value="P:L-proline biosynthetic process"/>
    <property type="evidence" value="ECO:0007669"/>
    <property type="project" value="UniProtKB-UniPathway"/>
</dbReference>
<proteinExistence type="inferred from homology"/>
<evidence type="ECO:0000313" key="18">
    <source>
        <dbReference type="Proteomes" id="UP000472273"/>
    </source>
</evidence>
<dbReference type="InterPro" id="IPR008927">
    <property type="entry name" value="6-PGluconate_DH-like_C_sf"/>
</dbReference>
<dbReference type="HAMAP" id="MF_01925">
    <property type="entry name" value="P5C_reductase"/>
    <property type="match status" value="1"/>
</dbReference>
<dbReference type="InterPro" id="IPR036291">
    <property type="entry name" value="NAD(P)-bd_dom_sf"/>
</dbReference>
<dbReference type="InterPro" id="IPR053790">
    <property type="entry name" value="P5CR-like_CS"/>
</dbReference>
<keyword evidence="7 13" id="KW-0521">NADP</keyword>
<gene>
    <name evidence="17" type="primary">PYCR3</name>
</gene>
<dbReference type="Pfam" id="PF03807">
    <property type="entry name" value="F420_oxidored"/>
    <property type="match status" value="1"/>
</dbReference>
<dbReference type="InterPro" id="IPR000304">
    <property type="entry name" value="Pyrroline-COOH_reductase"/>
</dbReference>
<dbReference type="GO" id="GO:0005829">
    <property type="term" value="C:cytosol"/>
    <property type="evidence" value="ECO:0007669"/>
    <property type="project" value="Ensembl"/>
</dbReference>
<comment type="subunit">
    <text evidence="9">Homodecamer; composed of 5 homodimers.</text>
</comment>
<evidence type="ECO:0000256" key="14">
    <source>
        <dbReference type="SAM" id="MobiDB-lite"/>
    </source>
</evidence>
<dbReference type="EC" id="1.5.1.2" evidence="13"/>
<evidence type="ECO:0000256" key="12">
    <source>
        <dbReference type="ARBA" id="ARBA00049975"/>
    </source>
</evidence>
<comment type="similarity">
    <text evidence="3 13">Belongs to the pyrroline-5-carboxylate reductase family.</text>
</comment>
<keyword evidence="5 13" id="KW-0028">Amino-acid biosynthesis</keyword>
<dbReference type="FunFam" id="1.10.3730.10:FF:000003">
    <property type="entry name" value="Pyrroline-5-carboxylate reductase 1, mitochondrial"/>
    <property type="match status" value="1"/>
</dbReference>
<dbReference type="OMA" id="AKQTCLG"/>
<dbReference type="Gene3D" id="3.40.50.720">
    <property type="entry name" value="NAD(P)-binding Rossmann-like Domain"/>
    <property type="match status" value="1"/>
</dbReference>
<dbReference type="CTD" id="65263"/>
<dbReference type="Gene3D" id="1.10.3730.10">
    <property type="entry name" value="ProC C-terminal domain-like"/>
    <property type="match status" value="1"/>
</dbReference>
<comment type="pathway">
    <text evidence="2 13">Amino-acid biosynthesis; L-proline biosynthesis; L-proline from L-glutamate 5-semialdehyde: step 1/1.</text>
</comment>
<comment type="catalytic activity">
    <reaction evidence="11">
        <text>L-proline + NAD(+) = (S)-1-pyrroline-5-carboxylate + NADH + 2 H(+)</text>
        <dbReference type="Rhea" id="RHEA:14105"/>
        <dbReference type="ChEBI" id="CHEBI:15378"/>
        <dbReference type="ChEBI" id="CHEBI:17388"/>
        <dbReference type="ChEBI" id="CHEBI:57540"/>
        <dbReference type="ChEBI" id="CHEBI:57945"/>
        <dbReference type="ChEBI" id="CHEBI:60039"/>
        <dbReference type="EC" id="1.5.1.2"/>
    </reaction>
    <physiologicalReaction direction="right-to-left" evidence="11">
        <dbReference type="Rhea" id="RHEA:14107"/>
    </physiologicalReaction>
</comment>
<dbReference type="OrthoDB" id="10263291at2759"/>
<dbReference type="Proteomes" id="UP000472273">
    <property type="component" value="Unplaced"/>
</dbReference>
<dbReference type="GO" id="GO:0072686">
    <property type="term" value="C:mitotic spindle"/>
    <property type="evidence" value="ECO:0007669"/>
    <property type="project" value="Ensembl"/>
</dbReference>
<dbReference type="SUPFAM" id="SSF48179">
    <property type="entry name" value="6-phosphogluconate dehydrogenase C-terminal domain-like"/>
    <property type="match status" value="1"/>
</dbReference>
<reference evidence="17" key="2">
    <citation type="submission" date="2025-09" db="UniProtKB">
        <authorList>
            <consortium name="Ensembl"/>
        </authorList>
    </citation>
    <scope>IDENTIFICATION</scope>
</reference>
<reference evidence="17" key="1">
    <citation type="submission" date="2025-08" db="UniProtKB">
        <authorList>
            <consortium name="Ensembl"/>
        </authorList>
    </citation>
    <scope>IDENTIFICATION</scope>
</reference>
<evidence type="ECO:0000256" key="7">
    <source>
        <dbReference type="ARBA" id="ARBA00022857"/>
    </source>
</evidence>
<dbReference type="GO" id="GO:0042802">
    <property type="term" value="F:identical protein binding"/>
    <property type="evidence" value="ECO:0007669"/>
    <property type="project" value="Ensembl"/>
</dbReference>
<evidence type="ECO:0000256" key="1">
    <source>
        <dbReference type="ARBA" id="ARBA00004496"/>
    </source>
</evidence>
<keyword evidence="4" id="KW-0963">Cytoplasm</keyword>
<evidence type="ECO:0000256" key="3">
    <source>
        <dbReference type="ARBA" id="ARBA00005525"/>
    </source>
</evidence>
<dbReference type="InterPro" id="IPR028939">
    <property type="entry name" value="P5C_Rdtase_cat_N"/>
</dbReference>
<protein>
    <recommendedName>
        <fullName evidence="13">Pyrroline-5-carboxylate reductase</fullName>
        <ecNumber evidence="13">1.5.1.2</ecNumber>
    </recommendedName>
</protein>
<feature type="domain" description="Pyrroline-5-carboxylate reductase dimerisation" evidence="16">
    <location>
        <begin position="267"/>
        <end position="371"/>
    </location>
</feature>
<dbReference type="RefSeq" id="XP_026571806.1">
    <property type="nucleotide sequence ID" value="XM_026716021.1"/>
</dbReference>
<dbReference type="GO" id="GO:0045171">
    <property type="term" value="C:intercellular bridge"/>
    <property type="evidence" value="ECO:0007669"/>
    <property type="project" value="Ensembl"/>
</dbReference>
<dbReference type="PANTHER" id="PTHR11645:SF0">
    <property type="entry name" value="PYRROLINE-5-CARBOXYLATE REDUCTASE 3"/>
    <property type="match status" value="1"/>
</dbReference>
<evidence type="ECO:0000256" key="4">
    <source>
        <dbReference type="ARBA" id="ARBA00022490"/>
    </source>
</evidence>
<dbReference type="Ensembl" id="ENSPTXT00000027761.1">
    <property type="protein sequence ID" value="ENSPTXP00000026934.1"/>
    <property type="gene ID" value="ENSPTXG00000018609.1"/>
</dbReference>
<dbReference type="KEGG" id="ptex:113446389"/>
<dbReference type="PROSITE" id="PS00521">
    <property type="entry name" value="P5CR"/>
    <property type="match status" value="1"/>
</dbReference>
<dbReference type="Pfam" id="PF14748">
    <property type="entry name" value="P5CR_dimer"/>
    <property type="match status" value="1"/>
</dbReference>
<evidence type="ECO:0000256" key="9">
    <source>
        <dbReference type="ARBA" id="ARBA00038523"/>
    </source>
</evidence>
<evidence type="ECO:0000256" key="10">
    <source>
        <dbReference type="ARBA" id="ARBA00049867"/>
    </source>
</evidence>
<evidence type="ECO:0000256" key="2">
    <source>
        <dbReference type="ARBA" id="ARBA00005205"/>
    </source>
</evidence>
<dbReference type="InterPro" id="IPR029036">
    <property type="entry name" value="P5CR_dimer"/>
</dbReference>
<comment type="catalytic activity">
    <reaction evidence="10">
        <text>L-proline + NADP(+) = (S)-1-pyrroline-5-carboxylate + NADPH + 2 H(+)</text>
        <dbReference type="Rhea" id="RHEA:14109"/>
        <dbReference type="ChEBI" id="CHEBI:15378"/>
        <dbReference type="ChEBI" id="CHEBI:17388"/>
        <dbReference type="ChEBI" id="CHEBI:57783"/>
        <dbReference type="ChEBI" id="CHEBI:58349"/>
        <dbReference type="ChEBI" id="CHEBI:60039"/>
        <dbReference type="EC" id="1.5.1.2"/>
    </reaction>
    <physiologicalReaction direction="right-to-left" evidence="10">
        <dbReference type="Rhea" id="RHEA:14111"/>
    </physiologicalReaction>
</comment>
<keyword evidence="8 13" id="KW-0560">Oxidoreductase</keyword>
<feature type="region of interest" description="Disordered" evidence="14">
    <location>
        <begin position="94"/>
        <end position="124"/>
    </location>
</feature>
<dbReference type="NCBIfam" id="TIGR00112">
    <property type="entry name" value="proC"/>
    <property type="match status" value="1"/>
</dbReference>
<dbReference type="GeneID" id="113446389"/>
<accession>A0A670ZW32</accession>
<comment type="function">
    <text evidence="12">Oxidoreductase that catalyzes the last step in proline biosynthesis, which corresponds to the reduction of pyrroline-5-carboxylate (P5C) to L-proline using NAD(P)H. Proline is synthesized from either glutamate or ornithine; both are converted to P5C, and then to proline via pyrroline-5-carboxylate reductases (PYCRs). PYCR3 is exclusively linked to the biosynthesis of proline from ornithine.</text>
</comment>
<evidence type="ECO:0000256" key="13">
    <source>
        <dbReference type="RuleBase" id="RU003903"/>
    </source>
</evidence>
<keyword evidence="18" id="KW-1185">Reference proteome</keyword>
<evidence type="ECO:0000313" key="17">
    <source>
        <dbReference type="Ensembl" id="ENSPTXP00000026934.1"/>
    </source>
</evidence>
<dbReference type="PANTHER" id="PTHR11645">
    <property type="entry name" value="PYRROLINE-5-CARBOXYLATE REDUCTASE"/>
    <property type="match status" value="1"/>
</dbReference>
<comment type="subcellular location">
    <subcellularLocation>
        <location evidence="1">Cytoplasm</location>
    </subcellularLocation>
</comment>
<evidence type="ECO:0000256" key="11">
    <source>
        <dbReference type="ARBA" id="ARBA00049875"/>
    </source>
</evidence>
<dbReference type="GeneTree" id="ENSGT00950000183044"/>
<evidence type="ECO:0000256" key="6">
    <source>
        <dbReference type="ARBA" id="ARBA00022650"/>
    </source>
</evidence>
<dbReference type="SUPFAM" id="SSF51735">
    <property type="entry name" value="NAD(P)-binding Rossmann-fold domains"/>
    <property type="match status" value="1"/>
</dbReference>